<organism evidence="1 2">
    <name type="scientific">Spelaeicoccus albus</name>
    <dbReference type="NCBI Taxonomy" id="1280376"/>
    <lineage>
        <taxon>Bacteria</taxon>
        <taxon>Bacillati</taxon>
        <taxon>Actinomycetota</taxon>
        <taxon>Actinomycetes</taxon>
        <taxon>Micrococcales</taxon>
        <taxon>Brevibacteriaceae</taxon>
        <taxon>Spelaeicoccus</taxon>
    </lineage>
</organism>
<dbReference type="Proteomes" id="UP000539111">
    <property type="component" value="Unassembled WGS sequence"/>
</dbReference>
<sequence>MLVTCSWQGQPFRVVRSTEEQGREIFRLFYRGHNADAAEALGLWKNDAGVYSYAVPRNDVSDLKVVHNTKIG</sequence>
<dbReference type="EMBL" id="JACBZP010000001">
    <property type="protein sequence ID" value="NYI66816.1"/>
    <property type="molecule type" value="Genomic_DNA"/>
</dbReference>
<evidence type="ECO:0000313" key="2">
    <source>
        <dbReference type="Proteomes" id="UP000539111"/>
    </source>
</evidence>
<name>A0A7Z0ACM7_9MICO</name>
<reference evidence="1 2" key="1">
    <citation type="submission" date="2020-07" db="EMBL/GenBank/DDBJ databases">
        <title>Sequencing the genomes of 1000 actinobacteria strains.</title>
        <authorList>
            <person name="Klenk H.-P."/>
        </authorList>
    </citation>
    <scope>NUCLEOTIDE SEQUENCE [LARGE SCALE GENOMIC DNA]</scope>
    <source>
        <strain evidence="1 2">DSM 26341</strain>
    </source>
</reference>
<accession>A0A7Z0ACM7</accession>
<proteinExistence type="predicted"/>
<comment type="caution">
    <text evidence="1">The sequence shown here is derived from an EMBL/GenBank/DDBJ whole genome shotgun (WGS) entry which is preliminary data.</text>
</comment>
<keyword evidence="2" id="KW-1185">Reference proteome</keyword>
<evidence type="ECO:0000313" key="1">
    <source>
        <dbReference type="EMBL" id="NYI66816.1"/>
    </source>
</evidence>
<dbReference type="AlphaFoldDB" id="A0A7Z0ACM7"/>
<gene>
    <name evidence="1" type="ORF">BJY26_001122</name>
</gene>
<protein>
    <submittedName>
        <fullName evidence="1">Uncharacterized protein</fullName>
    </submittedName>
</protein>